<protein>
    <recommendedName>
        <fullName evidence="8">Spermidine/putrescine ABC transporter substrate-binding protein</fullName>
    </recommendedName>
</protein>
<name>A0A370UD85_9GAMM</name>
<keyword evidence="7" id="KW-1185">Reference proteome</keyword>
<evidence type="ECO:0000256" key="1">
    <source>
        <dbReference type="ARBA" id="ARBA00004418"/>
    </source>
</evidence>
<keyword evidence="3 5" id="KW-0732">Signal</keyword>
<dbReference type="PANTHER" id="PTHR30222">
    <property type="entry name" value="SPERMIDINE/PUTRESCINE-BINDING PERIPLASMIC PROTEIN"/>
    <property type="match status" value="1"/>
</dbReference>
<gene>
    <name evidence="6" type="ORF">DN730_01330</name>
</gene>
<feature type="chain" id="PRO_5016910700" description="Spermidine/putrescine ABC transporter substrate-binding protein" evidence="5">
    <location>
        <begin position="20"/>
        <end position="349"/>
    </location>
</feature>
<dbReference type="GO" id="GO:0019808">
    <property type="term" value="F:polyamine binding"/>
    <property type="evidence" value="ECO:0007669"/>
    <property type="project" value="InterPro"/>
</dbReference>
<evidence type="ECO:0000256" key="5">
    <source>
        <dbReference type="SAM" id="SignalP"/>
    </source>
</evidence>
<keyword evidence="2" id="KW-0813">Transport</keyword>
<dbReference type="CDD" id="cd13590">
    <property type="entry name" value="PBP2_PotD_PotF_like"/>
    <property type="match status" value="1"/>
</dbReference>
<dbReference type="OrthoDB" id="9769319at2"/>
<evidence type="ECO:0000313" key="6">
    <source>
        <dbReference type="EMBL" id="RDL45719.1"/>
    </source>
</evidence>
<dbReference type="Gene3D" id="3.40.190.10">
    <property type="entry name" value="Periplasmic binding protein-like II"/>
    <property type="match status" value="2"/>
</dbReference>
<proteinExistence type="predicted"/>
<feature type="signal peptide" evidence="5">
    <location>
        <begin position="1"/>
        <end position="19"/>
    </location>
</feature>
<dbReference type="InterPro" id="IPR001188">
    <property type="entry name" value="Sperm_putr-bd"/>
</dbReference>
<dbReference type="SUPFAM" id="SSF53850">
    <property type="entry name" value="Periplasmic binding protein-like II"/>
    <property type="match status" value="1"/>
</dbReference>
<dbReference type="Pfam" id="PF13416">
    <property type="entry name" value="SBP_bac_8"/>
    <property type="match status" value="1"/>
</dbReference>
<keyword evidence="4" id="KW-0574">Periplasm</keyword>
<dbReference type="EMBL" id="QKRA01000001">
    <property type="protein sequence ID" value="RDL45719.1"/>
    <property type="molecule type" value="Genomic_DNA"/>
</dbReference>
<evidence type="ECO:0000313" key="7">
    <source>
        <dbReference type="Proteomes" id="UP000254326"/>
    </source>
</evidence>
<dbReference type="Proteomes" id="UP000254326">
    <property type="component" value="Unassembled WGS sequence"/>
</dbReference>
<dbReference type="GO" id="GO:0042597">
    <property type="term" value="C:periplasmic space"/>
    <property type="evidence" value="ECO:0007669"/>
    <property type="project" value="UniProtKB-SubCell"/>
</dbReference>
<evidence type="ECO:0000256" key="2">
    <source>
        <dbReference type="ARBA" id="ARBA00022448"/>
    </source>
</evidence>
<evidence type="ECO:0000256" key="4">
    <source>
        <dbReference type="ARBA" id="ARBA00022764"/>
    </source>
</evidence>
<comment type="caution">
    <text evidence="6">The sequence shown here is derived from an EMBL/GenBank/DDBJ whole genome shotgun (WGS) entry which is preliminary data.</text>
</comment>
<reference evidence="6 7" key="1">
    <citation type="submission" date="2018-06" db="EMBL/GenBank/DDBJ databases">
        <title>Marinomonas sp. YLB-05 draft genome sequence.</title>
        <authorList>
            <person name="Yu L."/>
            <person name="Tang X."/>
        </authorList>
    </citation>
    <scope>NUCLEOTIDE SEQUENCE [LARGE SCALE GENOMIC DNA]</scope>
    <source>
        <strain evidence="6 7">YLB-05</strain>
    </source>
</reference>
<dbReference type="InterPro" id="IPR006059">
    <property type="entry name" value="SBP"/>
</dbReference>
<organism evidence="6 7">
    <name type="scientific">Marinomonas piezotolerans</name>
    <dbReference type="NCBI Taxonomy" id="2213058"/>
    <lineage>
        <taxon>Bacteria</taxon>
        <taxon>Pseudomonadati</taxon>
        <taxon>Pseudomonadota</taxon>
        <taxon>Gammaproteobacteria</taxon>
        <taxon>Oceanospirillales</taxon>
        <taxon>Oceanospirillaceae</taxon>
        <taxon>Marinomonas</taxon>
    </lineage>
</organism>
<evidence type="ECO:0000256" key="3">
    <source>
        <dbReference type="ARBA" id="ARBA00022729"/>
    </source>
</evidence>
<evidence type="ECO:0008006" key="8">
    <source>
        <dbReference type="Google" id="ProtNLM"/>
    </source>
</evidence>
<dbReference type="GO" id="GO:0015846">
    <property type="term" value="P:polyamine transport"/>
    <property type="evidence" value="ECO:0007669"/>
    <property type="project" value="InterPro"/>
</dbReference>
<accession>A0A370UD85</accession>
<comment type="subcellular location">
    <subcellularLocation>
        <location evidence="1">Periplasm</location>
    </subcellularLocation>
</comment>
<dbReference type="AlphaFoldDB" id="A0A370UD85"/>
<dbReference type="PRINTS" id="PR00909">
    <property type="entry name" value="SPERMDNBNDNG"/>
</dbReference>
<dbReference type="PANTHER" id="PTHR30222:SF12">
    <property type="entry name" value="NORSPERMIDINE SENSOR"/>
    <property type="match status" value="1"/>
</dbReference>
<sequence length="349" mass="39595">MRILSVVFCVLGAIGASLGASLASAREPLNVLIWEDFIDPDVLTEWTQKTGIPVQQTYYDDESERDLILAGKSASYFDVVIVNESAVNQMGEAGYLHSLKVNDKHWREFWPQACGSYGVPYLWGTYGIIYRKDKVQAPVRSWKELLSPREELTGHIGMLGQPDELLTSAFLALGYPVDSNNQTHLEDAFELLREQSKHVFNYEYIYSYIADNPESDDIWAAPAYSGDAASLNELQNKDVWEFVKPKEGLTVWVDCWAIVASSSRVDDAQKFIDFMSRDEISAKSSEAMYAASPFKDAVLIQNPDFQEDTTVYLTEKELELANLFPSFSGNDMLQRLRIRDALIRYYDTH</sequence>
<dbReference type="RefSeq" id="WP_115466308.1">
    <property type="nucleotide sequence ID" value="NZ_QKRA01000001.1"/>
</dbReference>